<accession>A0A2C9JDC5</accession>
<evidence type="ECO:0000256" key="4">
    <source>
        <dbReference type="ARBA" id="ARBA00023163"/>
    </source>
</evidence>
<evidence type="ECO:0000256" key="3">
    <source>
        <dbReference type="ARBA" id="ARBA00023015"/>
    </source>
</evidence>
<feature type="domain" description="PAS" evidence="6">
    <location>
        <begin position="327"/>
        <end position="375"/>
    </location>
</feature>
<dbReference type="InterPro" id="IPR000014">
    <property type="entry name" value="PAS"/>
</dbReference>
<dbReference type="STRING" id="6526.A0A2C9JDC5"/>
<keyword evidence="4" id="KW-0804">Transcription</keyword>
<keyword evidence="2" id="KW-0677">Repeat</keyword>
<dbReference type="SUPFAM" id="SSF55785">
    <property type="entry name" value="PYP-like sensor domain (PAS domain)"/>
    <property type="match status" value="1"/>
</dbReference>
<dbReference type="GO" id="GO:0005634">
    <property type="term" value="C:nucleus"/>
    <property type="evidence" value="ECO:0007669"/>
    <property type="project" value="UniProtKB-SubCell"/>
</dbReference>
<dbReference type="EnsemblMetazoa" id="BGLB000949-RB">
    <property type="protein sequence ID" value="BGLB000949-PB"/>
    <property type="gene ID" value="BGLB000949"/>
</dbReference>
<dbReference type="GO" id="GO:0000977">
    <property type="term" value="F:RNA polymerase II transcription regulatory region sequence-specific DNA binding"/>
    <property type="evidence" value="ECO:0007669"/>
    <property type="project" value="TreeGrafter"/>
</dbReference>
<protein>
    <recommendedName>
        <fullName evidence="6">PAS domain-containing protein</fullName>
    </recommendedName>
</protein>
<dbReference type="PROSITE" id="PS50112">
    <property type="entry name" value="PAS"/>
    <property type="match status" value="1"/>
</dbReference>
<gene>
    <name evidence="7" type="primary">106054208</name>
</gene>
<dbReference type="VEuPathDB" id="VectorBase:BGLAX_045198"/>
<dbReference type="InterPro" id="IPR013767">
    <property type="entry name" value="PAS_fold"/>
</dbReference>
<comment type="subcellular location">
    <subcellularLocation>
        <location evidence="1">Nucleus</location>
    </subcellularLocation>
</comment>
<dbReference type="SMART" id="SM00091">
    <property type="entry name" value="PAS"/>
    <property type="match status" value="1"/>
</dbReference>
<dbReference type="VEuPathDB" id="VectorBase:BGLB000949"/>
<dbReference type="NCBIfam" id="TIGR00229">
    <property type="entry name" value="sensory_box"/>
    <property type="match status" value="1"/>
</dbReference>
<dbReference type="OrthoDB" id="6021714at2759"/>
<proteinExistence type="predicted"/>
<keyword evidence="3" id="KW-0805">Transcription regulation</keyword>
<dbReference type="Proteomes" id="UP000076420">
    <property type="component" value="Unassembled WGS sequence"/>
</dbReference>
<sequence length="424" mass="47390">MTCKAANFGGFPHKRLKTESALVGDTFDVQRGPHLSILMCGTKATTGHREPISQVITRGNKSSTLKHVLEDGLETCRQTRSSGAVVNHEESPRPLTLCWLKKKTPASPTYSKKTCPTSLTLTLSNSSSSARIHLDSRLNGRKRVSQEDCNILIASKRKKQDTNQSSEDAITCSQPQELHPLACSLDQAIPLNDDQRDADIELGDGDVYDKQTNGFVPQCFEVFVQTGPTISAPALPETPFDEDSDDLQARLEKQRRYREGLEKGMRNFLNQTLSVSLSTSELPEPEVSDHGTLLRSEAGQVNVQSNDQVVPHSVRPVFQMTDESHLMLEAAQGFVVMIDEQLRILYVSENVQQHLGHEQINMLGQDIEDYLHPKDVCEFKDQMSSKPSRLEHGGGRRMSRRMFYVGMKFCFQKAGSRHKDTGYT</sequence>
<evidence type="ECO:0000313" key="7">
    <source>
        <dbReference type="EnsemblMetazoa" id="BGLB000949-PB"/>
    </source>
</evidence>
<keyword evidence="5" id="KW-0539">Nucleus</keyword>
<evidence type="ECO:0000256" key="2">
    <source>
        <dbReference type="ARBA" id="ARBA00022737"/>
    </source>
</evidence>
<evidence type="ECO:0000256" key="5">
    <source>
        <dbReference type="ARBA" id="ARBA00023242"/>
    </source>
</evidence>
<dbReference type="GO" id="GO:0000981">
    <property type="term" value="F:DNA-binding transcription factor activity, RNA polymerase II-specific"/>
    <property type="evidence" value="ECO:0007669"/>
    <property type="project" value="TreeGrafter"/>
</dbReference>
<dbReference type="PANTHER" id="PTHR23043">
    <property type="entry name" value="HYPOXIA-INDUCIBLE FACTOR 1 ALPHA"/>
    <property type="match status" value="1"/>
</dbReference>
<name>A0A2C9JDC5_BIOGL</name>
<dbReference type="KEGG" id="bgt:106054208"/>
<dbReference type="InterPro" id="IPR035965">
    <property type="entry name" value="PAS-like_dom_sf"/>
</dbReference>
<dbReference type="AlphaFoldDB" id="A0A2C9JDC5"/>
<dbReference type="CDD" id="cd00130">
    <property type="entry name" value="PAS"/>
    <property type="match status" value="1"/>
</dbReference>
<organism evidence="7 8">
    <name type="scientific">Biomphalaria glabrata</name>
    <name type="common">Bloodfluke planorb</name>
    <name type="synonym">Freshwater snail</name>
    <dbReference type="NCBI Taxonomy" id="6526"/>
    <lineage>
        <taxon>Eukaryota</taxon>
        <taxon>Metazoa</taxon>
        <taxon>Spiralia</taxon>
        <taxon>Lophotrochozoa</taxon>
        <taxon>Mollusca</taxon>
        <taxon>Gastropoda</taxon>
        <taxon>Heterobranchia</taxon>
        <taxon>Euthyneura</taxon>
        <taxon>Panpulmonata</taxon>
        <taxon>Hygrophila</taxon>
        <taxon>Lymnaeoidea</taxon>
        <taxon>Planorbidae</taxon>
        <taxon>Biomphalaria</taxon>
    </lineage>
</organism>
<dbReference type="PANTHER" id="PTHR23043:SF17">
    <property type="entry name" value="PROTEIN SIMILAR"/>
    <property type="match status" value="1"/>
</dbReference>
<evidence type="ECO:0000259" key="6">
    <source>
        <dbReference type="PROSITE" id="PS50112"/>
    </source>
</evidence>
<evidence type="ECO:0000313" key="8">
    <source>
        <dbReference type="Proteomes" id="UP000076420"/>
    </source>
</evidence>
<evidence type="ECO:0000256" key="1">
    <source>
        <dbReference type="ARBA" id="ARBA00004123"/>
    </source>
</evidence>
<dbReference type="Gene3D" id="3.30.450.20">
    <property type="entry name" value="PAS domain"/>
    <property type="match status" value="1"/>
</dbReference>
<dbReference type="Pfam" id="PF00989">
    <property type="entry name" value="PAS"/>
    <property type="match status" value="1"/>
</dbReference>
<reference evidence="7" key="1">
    <citation type="submission" date="2020-05" db="UniProtKB">
        <authorList>
            <consortium name="EnsemblMetazoa"/>
        </authorList>
    </citation>
    <scope>IDENTIFICATION</scope>
    <source>
        <strain evidence="7">BB02</strain>
    </source>
</reference>